<dbReference type="KEGG" id="fil:BN1229_v1_2380"/>
<dbReference type="EMBL" id="LN829119">
    <property type="protein sequence ID" value="CPR22102.1"/>
    <property type="molecule type" value="Genomic_DNA"/>
</dbReference>
<dbReference type="KEGG" id="fiy:BN1229_v1_3535"/>
<protein>
    <submittedName>
        <fullName evidence="1">Uncharacterized protein</fullName>
    </submittedName>
</protein>
<organism evidence="1 2">
    <name type="scientific">Candidatus Filomicrobium marinum</name>
    <dbReference type="NCBI Taxonomy" id="1608628"/>
    <lineage>
        <taxon>Bacteria</taxon>
        <taxon>Pseudomonadati</taxon>
        <taxon>Pseudomonadota</taxon>
        <taxon>Alphaproteobacteria</taxon>
        <taxon>Hyphomicrobiales</taxon>
        <taxon>Hyphomicrobiaceae</taxon>
        <taxon>Filomicrobium</taxon>
    </lineage>
</organism>
<proteinExistence type="predicted"/>
<reference evidence="2" key="1">
    <citation type="submission" date="2015-02" db="EMBL/GenBank/DDBJ databases">
        <authorList>
            <person name="Chooi Y.-H."/>
        </authorList>
    </citation>
    <scope>NUCLEOTIDE SEQUENCE [LARGE SCALE GENOMIC DNA]</scope>
    <source>
        <strain evidence="2">strain Y</strain>
    </source>
</reference>
<evidence type="ECO:0000313" key="2">
    <source>
        <dbReference type="Proteomes" id="UP000033187"/>
    </source>
</evidence>
<name>A0A0D6JK87_9HYPH</name>
<keyword evidence="2" id="KW-1185">Reference proteome</keyword>
<evidence type="ECO:0000313" key="1">
    <source>
        <dbReference type="EMBL" id="CPR22102.1"/>
    </source>
</evidence>
<dbReference type="AlphaFoldDB" id="A0A0D6JK87"/>
<dbReference type="Proteomes" id="UP000033187">
    <property type="component" value="Chromosome 1"/>
</dbReference>
<gene>
    <name evidence="1" type="ORF">YBN1229_v1_3535</name>
</gene>
<sequence>MPLAVIKLAEGGSTNRFCEGQVQRGAANRIAALKLRFTVDIWEAIVASARGVKALVIDGPILPGFGGAQLPLRHSSWRARRS</sequence>
<accession>A0A0D6JK87</accession>